<evidence type="ECO:0000313" key="2">
    <source>
        <dbReference type="EMBL" id="KAF9506230.1"/>
    </source>
</evidence>
<protein>
    <submittedName>
        <fullName evidence="2">Uncharacterized protein</fullName>
    </submittedName>
</protein>
<feature type="compositionally biased region" description="Basic and acidic residues" evidence="1">
    <location>
        <begin position="243"/>
        <end position="255"/>
    </location>
</feature>
<dbReference type="AlphaFoldDB" id="A0A9P6DQ30"/>
<keyword evidence="3" id="KW-1185">Reference proteome</keyword>
<sequence length="263" mass="29294">MSDPSPPPNSIPPFLLPGNLASRGLLATIFHWEHFDKFKHEGLMLVFERDPHSTVYLQIDHMLFENDPWHAAKGSSDSLVPKSFGGSPQAVKDQQGVEREGRAVDWCQPLNGDMIKKYFIASKPGSSGKNSSLQSLSVTHFQVVDSCPNIVDVILAAYAWGGEDDGEMPEGLLVDMRERDLVADQPKIRLIYGKFDAIRERNLNLHTAELRAQAADEAQQAVEEAQREVEELAAHEVERRQLEVAREADQRHTAEAEAACEAD</sequence>
<dbReference type="EMBL" id="MU129119">
    <property type="protein sequence ID" value="KAF9506230.1"/>
    <property type="molecule type" value="Genomic_DNA"/>
</dbReference>
<evidence type="ECO:0000313" key="3">
    <source>
        <dbReference type="Proteomes" id="UP000886523"/>
    </source>
</evidence>
<proteinExistence type="predicted"/>
<gene>
    <name evidence="2" type="ORF">BS47DRAFT_1367518</name>
</gene>
<evidence type="ECO:0000256" key="1">
    <source>
        <dbReference type="SAM" id="MobiDB-lite"/>
    </source>
</evidence>
<accession>A0A9P6DQ30</accession>
<name>A0A9P6DQ30_9AGAM</name>
<feature type="region of interest" description="Disordered" evidence="1">
    <location>
        <begin position="243"/>
        <end position="263"/>
    </location>
</feature>
<comment type="caution">
    <text evidence="2">The sequence shown here is derived from an EMBL/GenBank/DDBJ whole genome shotgun (WGS) entry which is preliminary data.</text>
</comment>
<reference evidence="2" key="1">
    <citation type="journal article" date="2020" name="Nat. Commun.">
        <title>Large-scale genome sequencing of mycorrhizal fungi provides insights into the early evolution of symbiotic traits.</title>
        <authorList>
            <person name="Miyauchi S."/>
            <person name="Kiss E."/>
            <person name="Kuo A."/>
            <person name="Drula E."/>
            <person name="Kohler A."/>
            <person name="Sanchez-Garcia M."/>
            <person name="Morin E."/>
            <person name="Andreopoulos B."/>
            <person name="Barry K.W."/>
            <person name="Bonito G."/>
            <person name="Buee M."/>
            <person name="Carver A."/>
            <person name="Chen C."/>
            <person name="Cichocki N."/>
            <person name="Clum A."/>
            <person name="Culley D."/>
            <person name="Crous P.W."/>
            <person name="Fauchery L."/>
            <person name="Girlanda M."/>
            <person name="Hayes R.D."/>
            <person name="Keri Z."/>
            <person name="LaButti K."/>
            <person name="Lipzen A."/>
            <person name="Lombard V."/>
            <person name="Magnuson J."/>
            <person name="Maillard F."/>
            <person name="Murat C."/>
            <person name="Nolan M."/>
            <person name="Ohm R.A."/>
            <person name="Pangilinan J."/>
            <person name="Pereira M.F."/>
            <person name="Perotto S."/>
            <person name="Peter M."/>
            <person name="Pfister S."/>
            <person name="Riley R."/>
            <person name="Sitrit Y."/>
            <person name="Stielow J.B."/>
            <person name="Szollosi G."/>
            <person name="Zifcakova L."/>
            <person name="Stursova M."/>
            <person name="Spatafora J.W."/>
            <person name="Tedersoo L."/>
            <person name="Vaario L.M."/>
            <person name="Yamada A."/>
            <person name="Yan M."/>
            <person name="Wang P."/>
            <person name="Xu J."/>
            <person name="Bruns T."/>
            <person name="Baldrian P."/>
            <person name="Vilgalys R."/>
            <person name="Dunand C."/>
            <person name="Henrissat B."/>
            <person name="Grigoriev I.V."/>
            <person name="Hibbett D."/>
            <person name="Nagy L.G."/>
            <person name="Martin F.M."/>
        </authorList>
    </citation>
    <scope>NUCLEOTIDE SEQUENCE</scope>
    <source>
        <strain evidence="2">UP504</strain>
    </source>
</reference>
<dbReference type="Proteomes" id="UP000886523">
    <property type="component" value="Unassembled WGS sequence"/>
</dbReference>
<organism evidence="2 3">
    <name type="scientific">Hydnum rufescens UP504</name>
    <dbReference type="NCBI Taxonomy" id="1448309"/>
    <lineage>
        <taxon>Eukaryota</taxon>
        <taxon>Fungi</taxon>
        <taxon>Dikarya</taxon>
        <taxon>Basidiomycota</taxon>
        <taxon>Agaricomycotina</taxon>
        <taxon>Agaricomycetes</taxon>
        <taxon>Cantharellales</taxon>
        <taxon>Hydnaceae</taxon>
        <taxon>Hydnum</taxon>
    </lineage>
</organism>